<dbReference type="RefSeq" id="WP_200504571.1">
    <property type="nucleotide sequence ID" value="NZ_JAEHFX010000001.1"/>
</dbReference>
<reference evidence="2 3" key="1">
    <citation type="submission" date="2020-12" db="EMBL/GenBank/DDBJ databases">
        <title>Bacterial novel species Adhaeribacter sp. BT258 isolated from soil.</title>
        <authorList>
            <person name="Jung H.-Y."/>
        </authorList>
    </citation>
    <scope>NUCLEOTIDE SEQUENCE [LARGE SCALE GENOMIC DNA]</scope>
    <source>
        <strain evidence="2 3">BT258</strain>
    </source>
</reference>
<evidence type="ECO:0008006" key="4">
    <source>
        <dbReference type="Google" id="ProtNLM"/>
    </source>
</evidence>
<gene>
    <name evidence="2" type="ORF">I5M27_03190</name>
</gene>
<dbReference type="PROSITE" id="PS51257">
    <property type="entry name" value="PROKAR_LIPOPROTEIN"/>
    <property type="match status" value="1"/>
</dbReference>
<comment type="caution">
    <text evidence="2">The sequence shown here is derived from an EMBL/GenBank/DDBJ whole genome shotgun (WGS) entry which is preliminary data.</text>
</comment>
<evidence type="ECO:0000256" key="1">
    <source>
        <dbReference type="SAM" id="SignalP"/>
    </source>
</evidence>
<feature type="signal peptide" evidence="1">
    <location>
        <begin position="1"/>
        <end position="18"/>
    </location>
</feature>
<evidence type="ECO:0000313" key="3">
    <source>
        <dbReference type="Proteomes" id="UP000644147"/>
    </source>
</evidence>
<dbReference type="EMBL" id="JAEHFX010000001">
    <property type="protein sequence ID" value="MBK0401973.1"/>
    <property type="molecule type" value="Genomic_DNA"/>
</dbReference>
<dbReference type="Proteomes" id="UP000644147">
    <property type="component" value="Unassembled WGS sequence"/>
</dbReference>
<evidence type="ECO:0000313" key="2">
    <source>
        <dbReference type="EMBL" id="MBK0401973.1"/>
    </source>
</evidence>
<sequence>MKIVKPVWCVVFSMVIFAACSKNESEENKPAEPKPEAIIEPGPDQIRKVIRYNDTGVVQDSIFFRYDTKNRIAKIEYGDFVNGRFKFKVDFVYTTNASGANILMEQDSTLATTGKYYLTASATYYVNAAYQKATRVAIQSPLSYGITYDSNGFVNSVRQSGQKQNDAYQDVTFQSQNNNLTEFVSESDLAGNYRINYEYYPEPYPHNLNFNLNETGMRLFWNAQLSDVFSFRHSLLGKRNMNLVKKQTTSYGQADSTEISYQYEFNSLGLVSKIQSATISSKNGTKPMAARYEIFYY</sequence>
<keyword evidence="1" id="KW-0732">Signal</keyword>
<name>A0ABS1C055_9BACT</name>
<organism evidence="2 3">
    <name type="scientific">Adhaeribacter terrigena</name>
    <dbReference type="NCBI Taxonomy" id="2793070"/>
    <lineage>
        <taxon>Bacteria</taxon>
        <taxon>Pseudomonadati</taxon>
        <taxon>Bacteroidota</taxon>
        <taxon>Cytophagia</taxon>
        <taxon>Cytophagales</taxon>
        <taxon>Hymenobacteraceae</taxon>
        <taxon>Adhaeribacter</taxon>
    </lineage>
</organism>
<accession>A0ABS1C055</accession>
<proteinExistence type="predicted"/>
<keyword evidence="3" id="KW-1185">Reference proteome</keyword>
<protein>
    <recommendedName>
        <fullName evidence="4">YD repeat-containing protein</fullName>
    </recommendedName>
</protein>
<feature type="chain" id="PRO_5047446697" description="YD repeat-containing protein" evidence="1">
    <location>
        <begin position="19"/>
        <end position="297"/>
    </location>
</feature>